<accession>A0A9D5R7P7</accession>
<dbReference type="CDD" id="cd04301">
    <property type="entry name" value="NAT_SF"/>
    <property type="match status" value="1"/>
</dbReference>
<feature type="domain" description="N-acetyltransferase" evidence="4">
    <location>
        <begin position="3"/>
        <end position="163"/>
    </location>
</feature>
<keyword evidence="6" id="KW-1185">Reference proteome</keyword>
<proteinExistence type="inferred from homology"/>
<keyword evidence="1" id="KW-0808">Transferase</keyword>
<comment type="caution">
    <text evidence="5">The sequence shown here is derived from an EMBL/GenBank/DDBJ whole genome shotgun (WGS) entry which is preliminary data.</text>
</comment>
<dbReference type="GO" id="GO:0016747">
    <property type="term" value="F:acyltransferase activity, transferring groups other than amino-acyl groups"/>
    <property type="evidence" value="ECO:0007669"/>
    <property type="project" value="InterPro"/>
</dbReference>
<evidence type="ECO:0000256" key="1">
    <source>
        <dbReference type="ARBA" id="ARBA00022679"/>
    </source>
</evidence>
<dbReference type="Gene3D" id="3.40.630.30">
    <property type="match status" value="1"/>
</dbReference>
<dbReference type="RefSeq" id="WP_226391622.1">
    <property type="nucleotide sequence ID" value="NZ_JADCKB010000001.1"/>
</dbReference>
<protein>
    <submittedName>
        <fullName evidence="5">GNAT family N-acetyltransferase</fullName>
    </submittedName>
</protein>
<evidence type="ECO:0000259" key="4">
    <source>
        <dbReference type="PROSITE" id="PS51186"/>
    </source>
</evidence>
<dbReference type="AlphaFoldDB" id="A0A9D5R7P7"/>
<sequence length="166" mass="19165">MNIELKKWSFEDKESLIKICNEVDRTYLANRLPFPYTDESADWWLNMVKNHDGVDSVFRLIIADGRPVGSISVEPKNDVYCRDAEIGYMLLSDEWSKGIATEAVRQICEIAFNKLNIIRITGYVYEPNTASRRVLEKNGFQLEGIMKQAVSKNDKIYDLCIYGKLK</sequence>
<dbReference type="EMBL" id="JADCKB010000001">
    <property type="protein sequence ID" value="MBE5039072.1"/>
    <property type="molecule type" value="Genomic_DNA"/>
</dbReference>
<evidence type="ECO:0000313" key="6">
    <source>
        <dbReference type="Proteomes" id="UP000806542"/>
    </source>
</evidence>
<dbReference type="InterPro" id="IPR016181">
    <property type="entry name" value="Acyl_CoA_acyltransferase"/>
</dbReference>
<comment type="similarity">
    <text evidence="3">Belongs to the acetyltransferase family. RimJ subfamily.</text>
</comment>
<name>A0A9D5R7P7_9FIRM</name>
<dbReference type="SUPFAM" id="SSF55729">
    <property type="entry name" value="Acyl-CoA N-acyltransferases (Nat)"/>
    <property type="match status" value="1"/>
</dbReference>
<gene>
    <name evidence="5" type="ORF">INF28_01130</name>
</gene>
<dbReference type="Pfam" id="PF13302">
    <property type="entry name" value="Acetyltransf_3"/>
    <property type="match status" value="1"/>
</dbReference>
<dbReference type="InterPro" id="IPR000182">
    <property type="entry name" value="GNAT_dom"/>
</dbReference>
<organism evidence="5 6">
    <name type="scientific">Ructibacterium gallinarum</name>
    <dbReference type="NCBI Taxonomy" id="2779355"/>
    <lineage>
        <taxon>Bacteria</taxon>
        <taxon>Bacillati</taxon>
        <taxon>Bacillota</taxon>
        <taxon>Clostridia</taxon>
        <taxon>Eubacteriales</taxon>
        <taxon>Oscillospiraceae</taxon>
        <taxon>Ructibacterium</taxon>
    </lineage>
</organism>
<dbReference type="PROSITE" id="PS51186">
    <property type="entry name" value="GNAT"/>
    <property type="match status" value="1"/>
</dbReference>
<reference evidence="5" key="1">
    <citation type="submission" date="2020-10" db="EMBL/GenBank/DDBJ databases">
        <title>ChiBAC.</title>
        <authorList>
            <person name="Zenner C."/>
            <person name="Hitch T.C.A."/>
            <person name="Clavel T."/>
        </authorList>
    </citation>
    <scope>NUCLEOTIDE SEQUENCE</scope>
    <source>
        <strain evidence="5">DSM 107454</strain>
    </source>
</reference>
<dbReference type="PANTHER" id="PTHR43792">
    <property type="entry name" value="GNAT FAMILY, PUTATIVE (AFU_ORTHOLOGUE AFUA_3G00765)-RELATED-RELATED"/>
    <property type="match status" value="1"/>
</dbReference>
<evidence type="ECO:0000256" key="2">
    <source>
        <dbReference type="ARBA" id="ARBA00023315"/>
    </source>
</evidence>
<keyword evidence="2" id="KW-0012">Acyltransferase</keyword>
<dbReference type="InterPro" id="IPR051531">
    <property type="entry name" value="N-acetyltransferase"/>
</dbReference>
<dbReference type="PANTHER" id="PTHR43792:SF8">
    <property type="entry name" value="[RIBOSOMAL PROTEIN US5]-ALANINE N-ACETYLTRANSFERASE"/>
    <property type="match status" value="1"/>
</dbReference>
<dbReference type="Proteomes" id="UP000806542">
    <property type="component" value="Unassembled WGS sequence"/>
</dbReference>
<evidence type="ECO:0000256" key="3">
    <source>
        <dbReference type="ARBA" id="ARBA00038502"/>
    </source>
</evidence>
<evidence type="ECO:0000313" key="5">
    <source>
        <dbReference type="EMBL" id="MBE5039072.1"/>
    </source>
</evidence>